<dbReference type="STRING" id="1189621.A3SI_12084"/>
<proteinExistence type="predicted"/>
<sequence>MIELVYKENSQSQYSFLFTKGDTLLLGIHQRNPWMKTINRKTTPYQDNMEVMRNRELYPSNYTKLQDFYFLWNSNVASVIQLDLKVELNHGKNEAKNSLNAELSWIDSLRKAKLVSEKVAEFYSSKARFELEKLKFFDVDNGKFDTEAAIESILGSEWDSPYNFKNVYMNDFVDFLLTSKASDVLSRQESVFTKDTKSPFGKTMLFKYLEQSLPFLSFAEAEVWLNRYGPELTDKAQFDFLKAMNSAFIGQKADMDLMGLGKNLLFSRKF</sequence>
<gene>
    <name evidence="1" type="ORF">A3SI_12084</name>
</gene>
<comment type="caution">
    <text evidence="1">The sequence shown here is derived from an EMBL/GenBank/DDBJ whole genome shotgun (WGS) entry which is preliminary data.</text>
</comment>
<accession>I5C1U0</accession>
<keyword evidence="2" id="KW-1185">Reference proteome</keyword>
<organism evidence="1 2">
    <name type="scientific">Nitritalea halalkaliphila LW7</name>
    <dbReference type="NCBI Taxonomy" id="1189621"/>
    <lineage>
        <taxon>Bacteria</taxon>
        <taxon>Pseudomonadati</taxon>
        <taxon>Bacteroidota</taxon>
        <taxon>Cytophagia</taxon>
        <taxon>Cytophagales</taxon>
        <taxon>Cyclobacteriaceae</taxon>
        <taxon>Nitritalea</taxon>
    </lineage>
</organism>
<name>I5C1U0_9BACT</name>
<evidence type="ECO:0000313" key="1">
    <source>
        <dbReference type="EMBL" id="EIM75792.1"/>
    </source>
</evidence>
<reference evidence="1 2" key="1">
    <citation type="submission" date="2012-05" db="EMBL/GenBank/DDBJ databases">
        <title>Genome sequence of Nitritalea halalkaliphila LW7.</title>
        <authorList>
            <person name="Jangir P.K."/>
            <person name="Singh A."/>
            <person name="Shivaji S."/>
            <person name="Sharma R."/>
        </authorList>
    </citation>
    <scope>NUCLEOTIDE SEQUENCE [LARGE SCALE GENOMIC DNA]</scope>
    <source>
        <strain evidence="1 2">LW7</strain>
    </source>
</reference>
<protein>
    <submittedName>
        <fullName evidence="1">Uncharacterized protein</fullName>
    </submittedName>
</protein>
<dbReference type="EMBL" id="AJYA01000026">
    <property type="protein sequence ID" value="EIM75792.1"/>
    <property type="molecule type" value="Genomic_DNA"/>
</dbReference>
<evidence type="ECO:0000313" key="2">
    <source>
        <dbReference type="Proteomes" id="UP000005551"/>
    </source>
</evidence>
<dbReference type="Proteomes" id="UP000005551">
    <property type="component" value="Unassembled WGS sequence"/>
</dbReference>
<dbReference type="AlphaFoldDB" id="I5C1U0"/>